<sequence>MPIRFRTAAVAVAAMAMAAISLTACTSAMDSQNTSSGGANAANAKDGNDPSTLAIVHLPGEEQTSLSTGEKLIQKVLEKKLGMKVDYVRATSYAATIEAQRAGKAQVAGYGPFSYTVAKDTGVGVNVIGVMAPTKGASAFYRSVASVKAGSDITSLKQARGKKVCFVDPLSTSGYLYPTAALLKVGFDAKKDIRPVFAGTHPASALALHSGQCDISFSTQDTPAQLIESGQLKKGEIRQIWTSEPIPNSPVTVSSKLSPALQNKIKNVYLKDLNVDALKADGDCDPADKTGFCDLGGWGYVPVKDSDYNGIRAVCKATKADACTNLG</sequence>
<dbReference type="GO" id="GO:0043190">
    <property type="term" value="C:ATP-binding cassette (ABC) transporter complex"/>
    <property type="evidence" value="ECO:0007669"/>
    <property type="project" value="InterPro"/>
</dbReference>
<evidence type="ECO:0000313" key="5">
    <source>
        <dbReference type="EMBL" id="MBE1606988.1"/>
    </source>
</evidence>
<dbReference type="CDD" id="cd01071">
    <property type="entry name" value="PBP2_PhnD_like"/>
    <property type="match status" value="1"/>
</dbReference>
<feature type="compositionally biased region" description="Low complexity" evidence="3">
    <location>
        <begin position="35"/>
        <end position="44"/>
    </location>
</feature>
<dbReference type="PANTHER" id="PTHR35841:SF1">
    <property type="entry name" value="PHOSPHONATES-BINDING PERIPLASMIC PROTEIN"/>
    <property type="match status" value="1"/>
</dbReference>
<organism evidence="5 6">
    <name type="scientific">Actinopolymorpha pittospori</name>
    <dbReference type="NCBI Taxonomy" id="648752"/>
    <lineage>
        <taxon>Bacteria</taxon>
        <taxon>Bacillati</taxon>
        <taxon>Actinomycetota</taxon>
        <taxon>Actinomycetes</taxon>
        <taxon>Propionibacteriales</taxon>
        <taxon>Actinopolymorphaceae</taxon>
        <taxon>Actinopolymorpha</taxon>
    </lineage>
</organism>
<dbReference type="GO" id="GO:0055085">
    <property type="term" value="P:transmembrane transport"/>
    <property type="evidence" value="ECO:0007669"/>
    <property type="project" value="InterPro"/>
</dbReference>
<dbReference type="Gene3D" id="3.40.190.10">
    <property type="entry name" value="Periplasmic binding protein-like II"/>
    <property type="match status" value="2"/>
</dbReference>
<comment type="caution">
    <text evidence="5">The sequence shown here is derived from an EMBL/GenBank/DDBJ whole genome shotgun (WGS) entry which is preliminary data.</text>
</comment>
<keyword evidence="6" id="KW-1185">Reference proteome</keyword>
<evidence type="ECO:0000256" key="1">
    <source>
        <dbReference type="ARBA" id="ARBA00007162"/>
    </source>
</evidence>
<proteinExistence type="inferred from homology"/>
<dbReference type="AlphaFoldDB" id="A0A927MYD5"/>
<reference evidence="5" key="1">
    <citation type="submission" date="2020-10" db="EMBL/GenBank/DDBJ databases">
        <title>Sequencing the genomes of 1000 actinobacteria strains.</title>
        <authorList>
            <person name="Klenk H.-P."/>
        </authorList>
    </citation>
    <scope>NUCLEOTIDE SEQUENCE</scope>
    <source>
        <strain evidence="5">DSM 45354</strain>
    </source>
</reference>
<protein>
    <submittedName>
        <fullName evidence="5">Phosphonate transport system substrate-binding protein</fullName>
    </submittedName>
</protein>
<dbReference type="InterPro" id="IPR005770">
    <property type="entry name" value="PhnD"/>
</dbReference>
<dbReference type="NCBIfam" id="TIGR01098">
    <property type="entry name" value="3A0109s03R"/>
    <property type="match status" value="1"/>
</dbReference>
<dbReference type="RefSeq" id="WP_192751004.1">
    <property type="nucleotide sequence ID" value="NZ_BAABJL010000151.1"/>
</dbReference>
<evidence type="ECO:0000256" key="4">
    <source>
        <dbReference type="SAM" id="SignalP"/>
    </source>
</evidence>
<keyword evidence="2 4" id="KW-0732">Signal</keyword>
<evidence type="ECO:0000313" key="6">
    <source>
        <dbReference type="Proteomes" id="UP000638648"/>
    </source>
</evidence>
<comment type="similarity">
    <text evidence="1">Belongs to the phosphate/phosphite/phosphonate binding protein family.</text>
</comment>
<evidence type="ECO:0000256" key="3">
    <source>
        <dbReference type="SAM" id="MobiDB-lite"/>
    </source>
</evidence>
<accession>A0A927MYD5</accession>
<dbReference type="PANTHER" id="PTHR35841">
    <property type="entry name" value="PHOSPHONATES-BINDING PERIPLASMIC PROTEIN"/>
    <property type="match status" value="1"/>
</dbReference>
<dbReference type="PROSITE" id="PS51257">
    <property type="entry name" value="PROKAR_LIPOPROTEIN"/>
    <property type="match status" value="1"/>
</dbReference>
<feature type="chain" id="PRO_5038800662" evidence="4">
    <location>
        <begin position="25"/>
        <end position="327"/>
    </location>
</feature>
<dbReference type="SUPFAM" id="SSF53850">
    <property type="entry name" value="Periplasmic binding protein-like II"/>
    <property type="match status" value="1"/>
</dbReference>
<feature type="region of interest" description="Disordered" evidence="3">
    <location>
        <begin position="33"/>
        <end position="52"/>
    </location>
</feature>
<dbReference type="Proteomes" id="UP000638648">
    <property type="component" value="Unassembled WGS sequence"/>
</dbReference>
<feature type="signal peptide" evidence="4">
    <location>
        <begin position="1"/>
        <end position="24"/>
    </location>
</feature>
<evidence type="ECO:0000256" key="2">
    <source>
        <dbReference type="ARBA" id="ARBA00022729"/>
    </source>
</evidence>
<gene>
    <name evidence="5" type="ORF">HEB94_003836</name>
</gene>
<dbReference type="Pfam" id="PF12974">
    <property type="entry name" value="Phosphonate-bd"/>
    <property type="match status" value="1"/>
</dbReference>
<name>A0A927MYD5_9ACTN</name>
<dbReference type="EMBL" id="JADBEM010000001">
    <property type="protein sequence ID" value="MBE1606988.1"/>
    <property type="molecule type" value="Genomic_DNA"/>
</dbReference>